<dbReference type="OrthoDB" id="441210at2759"/>
<dbReference type="VEuPathDB" id="MicrosporidiaDB:EHP00_1739"/>
<comment type="caution">
    <text evidence="5">The sequence shown here is derived from an EMBL/GenBank/DDBJ whole genome shotgun (WGS) entry which is preliminary data.</text>
</comment>
<dbReference type="InterPro" id="IPR001841">
    <property type="entry name" value="Znf_RING"/>
</dbReference>
<keyword evidence="3" id="KW-0862">Zinc</keyword>
<evidence type="ECO:0000259" key="4">
    <source>
        <dbReference type="Pfam" id="PF14634"/>
    </source>
</evidence>
<dbReference type="Gene3D" id="3.30.40.10">
    <property type="entry name" value="Zinc/RING finger domain, C3HC4 (zinc finger)"/>
    <property type="match status" value="1"/>
</dbReference>
<organism evidence="5 6">
    <name type="scientific">Ecytonucleospora hepatopenaei</name>
    <dbReference type="NCBI Taxonomy" id="646526"/>
    <lineage>
        <taxon>Eukaryota</taxon>
        <taxon>Fungi</taxon>
        <taxon>Fungi incertae sedis</taxon>
        <taxon>Microsporidia</taxon>
        <taxon>Enterocytozoonidae</taxon>
        <taxon>Ecytonucleospora</taxon>
    </lineage>
</organism>
<proteinExistence type="predicted"/>
<dbReference type="Proteomes" id="UP000192758">
    <property type="component" value="Unassembled WGS sequence"/>
</dbReference>
<dbReference type="Pfam" id="PF14634">
    <property type="entry name" value="zf-RING_5"/>
    <property type="match status" value="1"/>
</dbReference>
<protein>
    <recommendedName>
        <fullName evidence="4">RING-type domain-containing protein</fullName>
    </recommendedName>
</protein>
<evidence type="ECO:0000256" key="2">
    <source>
        <dbReference type="ARBA" id="ARBA00022771"/>
    </source>
</evidence>
<evidence type="ECO:0000256" key="3">
    <source>
        <dbReference type="ARBA" id="ARBA00022833"/>
    </source>
</evidence>
<dbReference type="EMBL" id="MNPJ01000023">
    <property type="protein sequence ID" value="OQS53964.1"/>
    <property type="molecule type" value="Genomic_DNA"/>
</dbReference>
<sequence>MFLKCNNKKCRNDIKSKYYLTKCKHIFCENCINKLNKKKKCLRCLSKIHENVKVKKFVRLNLCGYSLGYLHDVLKEATDFFMSQIIDEMKFIKDHSRNEMISSSEISNKNQKYTKSELFEVVSSSSSLGYVSIDKSVDDEEIRIKKEVNKTIDNKKRVKATSSFSKNKTKKTKLLPENLKTAQKLILTNLIKKQKTCNSKNCSDNEKEEVPRYIVDSEEKN</sequence>
<dbReference type="PROSITE" id="PS00518">
    <property type="entry name" value="ZF_RING_1"/>
    <property type="match status" value="1"/>
</dbReference>
<evidence type="ECO:0000313" key="6">
    <source>
        <dbReference type="Proteomes" id="UP000192758"/>
    </source>
</evidence>
<dbReference type="InterPro" id="IPR017907">
    <property type="entry name" value="Znf_RING_CS"/>
</dbReference>
<dbReference type="InterPro" id="IPR013083">
    <property type="entry name" value="Znf_RING/FYVE/PHD"/>
</dbReference>
<evidence type="ECO:0000256" key="1">
    <source>
        <dbReference type="ARBA" id="ARBA00022723"/>
    </source>
</evidence>
<keyword evidence="2" id="KW-0863">Zinc-finger</keyword>
<feature type="domain" description="RING-type" evidence="4">
    <location>
        <begin position="4"/>
        <end position="44"/>
    </location>
</feature>
<accession>A0A1W0E402</accession>
<gene>
    <name evidence="5" type="ORF">EHP00_1739</name>
</gene>
<name>A0A1W0E402_9MICR</name>
<evidence type="ECO:0000313" key="5">
    <source>
        <dbReference type="EMBL" id="OQS53964.1"/>
    </source>
</evidence>
<dbReference type="GO" id="GO:0008270">
    <property type="term" value="F:zinc ion binding"/>
    <property type="evidence" value="ECO:0007669"/>
    <property type="project" value="UniProtKB-KW"/>
</dbReference>
<dbReference type="AlphaFoldDB" id="A0A1W0E402"/>
<reference evidence="5 6" key="1">
    <citation type="journal article" date="2017" name="Environ. Microbiol.">
        <title>Decay of the glycolytic pathway and adaptation to intranuclear parasitism within Enterocytozoonidae microsporidia.</title>
        <authorList>
            <person name="Wiredu Boakye D."/>
            <person name="Jaroenlak P."/>
            <person name="Prachumwat A."/>
            <person name="Williams T.A."/>
            <person name="Bateman K.S."/>
            <person name="Itsathitphaisarn O."/>
            <person name="Sritunyalucksana K."/>
            <person name="Paszkiewicz K.H."/>
            <person name="Moore K.A."/>
            <person name="Stentiford G.D."/>
            <person name="Williams B.A."/>
        </authorList>
    </citation>
    <scope>NUCLEOTIDE SEQUENCE [LARGE SCALE GENOMIC DNA]</scope>
    <source>
        <strain evidence="5 6">TH1</strain>
    </source>
</reference>
<keyword evidence="1" id="KW-0479">Metal-binding</keyword>
<keyword evidence="6" id="KW-1185">Reference proteome</keyword>